<dbReference type="RefSeq" id="WP_381612098.1">
    <property type="nucleotide sequence ID" value="NZ_JBHTEB010000001.1"/>
</dbReference>
<protein>
    <recommendedName>
        <fullName evidence="5">Lipoprotein</fullName>
    </recommendedName>
</protein>
<keyword evidence="2" id="KW-0732">Signal</keyword>
<name>A0ABW2WC79_9ACTN</name>
<feature type="chain" id="PRO_5046596934" description="Lipoprotein" evidence="2">
    <location>
        <begin position="22"/>
        <end position="322"/>
    </location>
</feature>
<organism evidence="3 4">
    <name type="scientific">Streptomyces flavalbus</name>
    <dbReference type="NCBI Taxonomy" id="2665155"/>
    <lineage>
        <taxon>Bacteria</taxon>
        <taxon>Bacillati</taxon>
        <taxon>Actinomycetota</taxon>
        <taxon>Actinomycetes</taxon>
        <taxon>Kitasatosporales</taxon>
        <taxon>Streptomycetaceae</taxon>
        <taxon>Streptomyces</taxon>
    </lineage>
</organism>
<feature type="compositionally biased region" description="Low complexity" evidence="1">
    <location>
        <begin position="290"/>
        <end position="300"/>
    </location>
</feature>
<sequence length="322" mass="33050">MERTRVLGVCCALAVCGALTAGCTDGDGAKGGSSGTASGSPRASASAAPGAEAEPRPVTAPTVEADPAKLPGTAAEARALIRKVLGGPEMFGSKAVRGTPYESDPSRWAVLGEDCVWQREELPDDVLATLTRHYVVPAAGKKGEARMSATVTVHRTALDAAWEQAGMLEEALGCEEQTLREGERLTGLTSQAQAGGEGANNHSDDMLYETGECVSDTRGGPYPYWWNQLQLGPVVVSTSVCGGRGQDEDELNTLAGTAGPMMMVRVQDAIGRPVEDPGEDSKKSEKSEKSTGSTGSTGSTESKDAEATKDAGDSSAAGDGGA</sequence>
<comment type="caution">
    <text evidence="3">The sequence shown here is derived from an EMBL/GenBank/DDBJ whole genome shotgun (WGS) entry which is preliminary data.</text>
</comment>
<feature type="compositionally biased region" description="Low complexity" evidence="1">
    <location>
        <begin position="313"/>
        <end position="322"/>
    </location>
</feature>
<feature type="region of interest" description="Disordered" evidence="1">
    <location>
        <begin position="28"/>
        <end position="71"/>
    </location>
</feature>
<feature type="compositionally biased region" description="Low complexity" evidence="1">
    <location>
        <begin position="35"/>
        <end position="52"/>
    </location>
</feature>
<proteinExistence type="predicted"/>
<evidence type="ECO:0000256" key="2">
    <source>
        <dbReference type="SAM" id="SignalP"/>
    </source>
</evidence>
<accession>A0ABW2WC79</accession>
<evidence type="ECO:0008006" key="5">
    <source>
        <dbReference type="Google" id="ProtNLM"/>
    </source>
</evidence>
<feature type="compositionally biased region" description="Basic and acidic residues" evidence="1">
    <location>
        <begin position="273"/>
        <end position="289"/>
    </location>
</feature>
<evidence type="ECO:0000313" key="4">
    <source>
        <dbReference type="Proteomes" id="UP001597023"/>
    </source>
</evidence>
<feature type="region of interest" description="Disordered" evidence="1">
    <location>
        <begin position="272"/>
        <end position="322"/>
    </location>
</feature>
<feature type="compositionally biased region" description="Basic and acidic residues" evidence="1">
    <location>
        <begin position="301"/>
        <end position="312"/>
    </location>
</feature>
<reference evidence="4" key="1">
    <citation type="journal article" date="2019" name="Int. J. Syst. Evol. Microbiol.">
        <title>The Global Catalogue of Microorganisms (GCM) 10K type strain sequencing project: providing services to taxonomists for standard genome sequencing and annotation.</title>
        <authorList>
            <consortium name="The Broad Institute Genomics Platform"/>
            <consortium name="The Broad Institute Genome Sequencing Center for Infectious Disease"/>
            <person name="Wu L."/>
            <person name="Ma J."/>
        </authorList>
    </citation>
    <scope>NUCLEOTIDE SEQUENCE [LARGE SCALE GENOMIC DNA]</scope>
    <source>
        <strain evidence="4">CGMCC 4.7400</strain>
    </source>
</reference>
<keyword evidence="4" id="KW-1185">Reference proteome</keyword>
<dbReference type="Proteomes" id="UP001597023">
    <property type="component" value="Unassembled WGS sequence"/>
</dbReference>
<evidence type="ECO:0000313" key="3">
    <source>
        <dbReference type="EMBL" id="MFD0317085.1"/>
    </source>
</evidence>
<gene>
    <name evidence="3" type="ORF">ACFQZ6_23275</name>
</gene>
<dbReference type="PROSITE" id="PS51257">
    <property type="entry name" value="PROKAR_LIPOPROTEIN"/>
    <property type="match status" value="1"/>
</dbReference>
<dbReference type="EMBL" id="JBHTEB010000001">
    <property type="protein sequence ID" value="MFD0317085.1"/>
    <property type="molecule type" value="Genomic_DNA"/>
</dbReference>
<evidence type="ECO:0000256" key="1">
    <source>
        <dbReference type="SAM" id="MobiDB-lite"/>
    </source>
</evidence>
<feature type="signal peptide" evidence="2">
    <location>
        <begin position="1"/>
        <end position="21"/>
    </location>
</feature>